<proteinExistence type="predicted"/>
<dbReference type="InParanoid" id="D6WXU6"/>
<evidence type="ECO:0000313" key="1">
    <source>
        <dbReference type="EMBL" id="EFA07929.1"/>
    </source>
</evidence>
<dbReference type="EMBL" id="KQ971362">
    <property type="protein sequence ID" value="EFA07929.1"/>
    <property type="molecule type" value="Genomic_DNA"/>
</dbReference>
<reference evidence="1 2" key="2">
    <citation type="journal article" date="2010" name="Nucleic Acids Res.">
        <title>BeetleBase in 2010: revisions to provide comprehensive genomic information for Tribolium castaneum.</title>
        <authorList>
            <person name="Kim H.S."/>
            <person name="Murphy T."/>
            <person name="Xia J."/>
            <person name="Caragea D."/>
            <person name="Park Y."/>
            <person name="Beeman R.W."/>
            <person name="Lorenzen M.D."/>
            <person name="Butcher S."/>
            <person name="Manak J.R."/>
            <person name="Brown S.J."/>
        </authorList>
    </citation>
    <scope>GENOME REANNOTATION</scope>
    <source>
        <strain evidence="1 2">Georgia GA2</strain>
    </source>
</reference>
<evidence type="ECO:0000313" key="2">
    <source>
        <dbReference type="Proteomes" id="UP000007266"/>
    </source>
</evidence>
<dbReference type="HOGENOM" id="CLU_2852572_0_0_1"/>
<sequence length="65" mass="6990">MCSLAGESGKVVIPFSKFYVPVDKNVSSKIGNRALEPQVELVEFDPEMSVAGESVCVIFKAEAVI</sequence>
<dbReference type="AlphaFoldDB" id="D6WXU6"/>
<reference evidence="1 2" key="1">
    <citation type="journal article" date="2008" name="Nature">
        <title>The genome of the model beetle and pest Tribolium castaneum.</title>
        <authorList>
            <consortium name="Tribolium Genome Sequencing Consortium"/>
            <person name="Richards S."/>
            <person name="Gibbs R.A."/>
            <person name="Weinstock G.M."/>
            <person name="Brown S.J."/>
            <person name="Denell R."/>
            <person name="Beeman R.W."/>
            <person name="Gibbs R."/>
            <person name="Beeman R.W."/>
            <person name="Brown S.J."/>
            <person name="Bucher G."/>
            <person name="Friedrich M."/>
            <person name="Grimmelikhuijzen C.J."/>
            <person name="Klingler M."/>
            <person name="Lorenzen M."/>
            <person name="Richards S."/>
            <person name="Roth S."/>
            <person name="Schroder R."/>
            <person name="Tautz D."/>
            <person name="Zdobnov E.M."/>
            <person name="Muzny D."/>
            <person name="Gibbs R.A."/>
            <person name="Weinstock G.M."/>
            <person name="Attaway T."/>
            <person name="Bell S."/>
            <person name="Buhay C.J."/>
            <person name="Chandrabose M.N."/>
            <person name="Chavez D."/>
            <person name="Clerk-Blankenburg K.P."/>
            <person name="Cree A."/>
            <person name="Dao M."/>
            <person name="Davis C."/>
            <person name="Chacko J."/>
            <person name="Dinh H."/>
            <person name="Dugan-Rocha S."/>
            <person name="Fowler G."/>
            <person name="Garner T.T."/>
            <person name="Garnes J."/>
            <person name="Gnirke A."/>
            <person name="Hawes A."/>
            <person name="Hernandez J."/>
            <person name="Hines S."/>
            <person name="Holder M."/>
            <person name="Hume J."/>
            <person name="Jhangiani S.N."/>
            <person name="Joshi V."/>
            <person name="Khan Z.M."/>
            <person name="Jackson L."/>
            <person name="Kovar C."/>
            <person name="Kowis A."/>
            <person name="Lee S."/>
            <person name="Lewis L.R."/>
            <person name="Margolis J."/>
            <person name="Morgan M."/>
            <person name="Nazareth L.V."/>
            <person name="Nguyen N."/>
            <person name="Okwuonu G."/>
            <person name="Parker D."/>
            <person name="Richards S."/>
            <person name="Ruiz S.J."/>
            <person name="Santibanez J."/>
            <person name="Savard J."/>
            <person name="Scherer S.E."/>
            <person name="Schneider B."/>
            <person name="Sodergren E."/>
            <person name="Tautz D."/>
            <person name="Vattahil S."/>
            <person name="Villasana D."/>
            <person name="White C.S."/>
            <person name="Wright R."/>
            <person name="Park Y."/>
            <person name="Beeman R.W."/>
            <person name="Lord J."/>
            <person name="Oppert B."/>
            <person name="Lorenzen M."/>
            <person name="Brown S."/>
            <person name="Wang L."/>
            <person name="Savard J."/>
            <person name="Tautz D."/>
            <person name="Richards S."/>
            <person name="Weinstock G."/>
            <person name="Gibbs R.A."/>
            <person name="Liu Y."/>
            <person name="Worley K."/>
            <person name="Weinstock G."/>
            <person name="Elsik C.G."/>
            <person name="Reese J.T."/>
            <person name="Elhaik E."/>
            <person name="Landan G."/>
            <person name="Graur D."/>
            <person name="Arensburger P."/>
            <person name="Atkinson P."/>
            <person name="Beeman R.W."/>
            <person name="Beidler J."/>
            <person name="Brown S.J."/>
            <person name="Demuth J.P."/>
            <person name="Drury D.W."/>
            <person name="Du Y.Z."/>
            <person name="Fujiwara H."/>
            <person name="Lorenzen M."/>
            <person name="Maselli V."/>
            <person name="Osanai M."/>
            <person name="Park Y."/>
            <person name="Robertson H.M."/>
            <person name="Tu Z."/>
            <person name="Wang J.J."/>
            <person name="Wang S."/>
            <person name="Richards S."/>
            <person name="Song H."/>
            <person name="Zhang L."/>
            <person name="Sodergren E."/>
            <person name="Werner D."/>
            <person name="Stanke M."/>
            <person name="Morgenstern B."/>
            <person name="Solovyev V."/>
            <person name="Kosarev P."/>
            <person name="Brown G."/>
            <person name="Chen H.C."/>
            <person name="Ermolaeva O."/>
            <person name="Hlavina W."/>
            <person name="Kapustin Y."/>
            <person name="Kiryutin B."/>
            <person name="Kitts P."/>
            <person name="Maglott D."/>
            <person name="Pruitt K."/>
            <person name="Sapojnikov V."/>
            <person name="Souvorov A."/>
            <person name="Mackey A.J."/>
            <person name="Waterhouse R.M."/>
            <person name="Wyder S."/>
            <person name="Zdobnov E.M."/>
            <person name="Zdobnov E.M."/>
            <person name="Wyder S."/>
            <person name="Kriventseva E.V."/>
            <person name="Kadowaki T."/>
            <person name="Bork P."/>
            <person name="Aranda M."/>
            <person name="Bao R."/>
            <person name="Beermann A."/>
            <person name="Berns N."/>
            <person name="Bolognesi R."/>
            <person name="Bonneton F."/>
            <person name="Bopp D."/>
            <person name="Brown S.J."/>
            <person name="Bucher G."/>
            <person name="Butts T."/>
            <person name="Chaumot A."/>
            <person name="Denell R.E."/>
            <person name="Ferrier D.E."/>
            <person name="Friedrich M."/>
            <person name="Gordon C.M."/>
            <person name="Jindra M."/>
            <person name="Klingler M."/>
            <person name="Lan Q."/>
            <person name="Lattorff H.M."/>
            <person name="Laudet V."/>
            <person name="von Levetsow C."/>
            <person name="Liu Z."/>
            <person name="Lutz R."/>
            <person name="Lynch J.A."/>
            <person name="da Fonseca R.N."/>
            <person name="Posnien N."/>
            <person name="Reuter R."/>
            <person name="Roth S."/>
            <person name="Savard J."/>
            <person name="Schinko J.B."/>
            <person name="Schmitt C."/>
            <person name="Schoppmeier M."/>
            <person name="Schroder R."/>
            <person name="Shippy T.D."/>
            <person name="Simonnet F."/>
            <person name="Marques-Souza H."/>
            <person name="Tautz D."/>
            <person name="Tomoyasu Y."/>
            <person name="Trauner J."/>
            <person name="Van der Zee M."/>
            <person name="Vervoort M."/>
            <person name="Wittkopp N."/>
            <person name="Wimmer E.A."/>
            <person name="Yang X."/>
            <person name="Jones A.K."/>
            <person name="Sattelle D.B."/>
            <person name="Ebert P.R."/>
            <person name="Nelson D."/>
            <person name="Scott J.G."/>
            <person name="Beeman R.W."/>
            <person name="Muthukrishnan S."/>
            <person name="Kramer K.J."/>
            <person name="Arakane Y."/>
            <person name="Beeman R.W."/>
            <person name="Zhu Q."/>
            <person name="Hogenkamp D."/>
            <person name="Dixit R."/>
            <person name="Oppert B."/>
            <person name="Jiang H."/>
            <person name="Zou Z."/>
            <person name="Marshall J."/>
            <person name="Elpidina E."/>
            <person name="Vinokurov K."/>
            <person name="Oppert C."/>
            <person name="Zou Z."/>
            <person name="Evans J."/>
            <person name="Lu Z."/>
            <person name="Zhao P."/>
            <person name="Sumathipala N."/>
            <person name="Altincicek B."/>
            <person name="Vilcinskas A."/>
            <person name="Williams M."/>
            <person name="Hultmark D."/>
            <person name="Hetru C."/>
            <person name="Jiang H."/>
            <person name="Grimmelikhuijzen C.J."/>
            <person name="Hauser F."/>
            <person name="Cazzamali G."/>
            <person name="Williamson M."/>
            <person name="Park Y."/>
            <person name="Li B."/>
            <person name="Tanaka Y."/>
            <person name="Predel R."/>
            <person name="Neupert S."/>
            <person name="Schachtner J."/>
            <person name="Verleyen P."/>
            <person name="Raible F."/>
            <person name="Bork P."/>
            <person name="Friedrich M."/>
            <person name="Walden K.K."/>
            <person name="Robertson H.M."/>
            <person name="Angeli S."/>
            <person name="Foret S."/>
            <person name="Bucher G."/>
            <person name="Schuetz S."/>
            <person name="Maleszka R."/>
            <person name="Wimmer E.A."/>
            <person name="Beeman R.W."/>
            <person name="Lorenzen M."/>
            <person name="Tomoyasu Y."/>
            <person name="Miller S.C."/>
            <person name="Grossmann D."/>
            <person name="Bucher G."/>
        </authorList>
    </citation>
    <scope>NUCLEOTIDE SEQUENCE [LARGE SCALE GENOMIC DNA]</scope>
    <source>
        <strain evidence="1 2">Georgia GA2</strain>
    </source>
</reference>
<protein>
    <submittedName>
        <fullName evidence="1">Uncharacterized protein</fullName>
    </submittedName>
</protein>
<gene>
    <name evidence="1" type="primary">GLEAN_05507</name>
    <name evidence="1" type="ORF">TcasGA2_TC005507</name>
</gene>
<keyword evidence="2" id="KW-1185">Reference proteome</keyword>
<name>D6WXU6_TRICA</name>
<dbReference type="Proteomes" id="UP000007266">
    <property type="component" value="Linkage group 8"/>
</dbReference>
<accession>D6WXU6</accession>
<organism evidence="1 2">
    <name type="scientific">Tribolium castaneum</name>
    <name type="common">Red flour beetle</name>
    <dbReference type="NCBI Taxonomy" id="7070"/>
    <lineage>
        <taxon>Eukaryota</taxon>
        <taxon>Metazoa</taxon>
        <taxon>Ecdysozoa</taxon>
        <taxon>Arthropoda</taxon>
        <taxon>Hexapoda</taxon>
        <taxon>Insecta</taxon>
        <taxon>Pterygota</taxon>
        <taxon>Neoptera</taxon>
        <taxon>Endopterygota</taxon>
        <taxon>Coleoptera</taxon>
        <taxon>Polyphaga</taxon>
        <taxon>Cucujiformia</taxon>
        <taxon>Tenebrionidae</taxon>
        <taxon>Tenebrionidae incertae sedis</taxon>
        <taxon>Tribolium</taxon>
    </lineage>
</organism>